<keyword evidence="2" id="KW-1185">Reference proteome</keyword>
<sequence length="93" mass="10941">MPKVAALIAALHANTHYQRKRSRGKKKKQLLFRNDFGLAREGHWHPIRCGPNTLWAGNRSHLARKRMDRRHRFARETIGPRQYFMASKDHLAT</sequence>
<comment type="caution">
    <text evidence="1">The sequence shown here is derived from an EMBL/GenBank/DDBJ whole genome shotgun (WGS) entry which is preliminary data.</text>
</comment>
<evidence type="ECO:0000313" key="2">
    <source>
        <dbReference type="Proteomes" id="UP001054945"/>
    </source>
</evidence>
<name>A0AAV4SKZ1_CAEEX</name>
<gene>
    <name evidence="1" type="ORF">CEXT_541231</name>
</gene>
<dbReference type="Proteomes" id="UP001054945">
    <property type="component" value="Unassembled WGS sequence"/>
</dbReference>
<reference evidence="1 2" key="1">
    <citation type="submission" date="2021-06" db="EMBL/GenBank/DDBJ databases">
        <title>Caerostris extrusa draft genome.</title>
        <authorList>
            <person name="Kono N."/>
            <person name="Arakawa K."/>
        </authorList>
    </citation>
    <scope>NUCLEOTIDE SEQUENCE [LARGE SCALE GENOMIC DNA]</scope>
</reference>
<organism evidence="1 2">
    <name type="scientific">Caerostris extrusa</name>
    <name type="common">Bark spider</name>
    <name type="synonym">Caerostris bankana</name>
    <dbReference type="NCBI Taxonomy" id="172846"/>
    <lineage>
        <taxon>Eukaryota</taxon>
        <taxon>Metazoa</taxon>
        <taxon>Ecdysozoa</taxon>
        <taxon>Arthropoda</taxon>
        <taxon>Chelicerata</taxon>
        <taxon>Arachnida</taxon>
        <taxon>Araneae</taxon>
        <taxon>Araneomorphae</taxon>
        <taxon>Entelegynae</taxon>
        <taxon>Araneoidea</taxon>
        <taxon>Araneidae</taxon>
        <taxon>Caerostris</taxon>
    </lineage>
</organism>
<dbReference type="AlphaFoldDB" id="A0AAV4SKZ1"/>
<dbReference type="EMBL" id="BPLR01009595">
    <property type="protein sequence ID" value="GIY33140.1"/>
    <property type="molecule type" value="Genomic_DNA"/>
</dbReference>
<accession>A0AAV4SKZ1</accession>
<proteinExistence type="predicted"/>
<protein>
    <submittedName>
        <fullName evidence="1">Uncharacterized protein</fullName>
    </submittedName>
</protein>
<evidence type="ECO:0000313" key="1">
    <source>
        <dbReference type="EMBL" id="GIY33140.1"/>
    </source>
</evidence>